<dbReference type="InterPro" id="IPR052399">
    <property type="entry name" value="Phage_Baseplate_Assmbl_Protein"/>
</dbReference>
<dbReference type="PANTHER" id="PTHR37829">
    <property type="entry name" value="PHAGE-LIKE ELEMENT PBSX PROTEIN XKDT"/>
    <property type="match status" value="1"/>
</dbReference>
<name>A0A419T3M9_9FIRM</name>
<evidence type="ECO:0000313" key="4">
    <source>
        <dbReference type="EMBL" id="RKD32157.1"/>
    </source>
</evidence>
<sequence length="359" mass="39665">MYEDMTYETIMSRMLNRVPQGLDQREGSLIYTAISAAAAEMQVVYIEFDTILKETFAQTASRENLIRRAAERGMEPSPATNAIIKAKATPSEVVIMPGQRFRLGIYYYTVIKTVGDGIYQLSCETAGTAGNRQTGRLIPIESISGLTSMEITDLLIPGENEEDTETFRKIYMSSFTEKTFSGNRKDYLIKTNGIPGVGATKITRAWNGPSTVKLTILDSNYNKASDLLIQTVQETIDPSGSGKGDGLAPIDHVVTVDTVEEVKVGITCTLEYENGYEEETLKTLIKEAAESYLKELRTSWEGLGERGCIIRISQMEARILALEGIYDIKNTLINGAPENLELNQYQIPVYGGAEIDSRG</sequence>
<evidence type="ECO:0000259" key="3">
    <source>
        <dbReference type="Pfam" id="PF26079"/>
    </source>
</evidence>
<feature type="domain" description="Baseplate J-like central" evidence="2">
    <location>
        <begin position="180"/>
        <end position="257"/>
    </location>
</feature>
<dbReference type="AlphaFoldDB" id="A0A419T3M9"/>
<feature type="domain" description="Baseplate J-like C-terminal" evidence="3">
    <location>
        <begin position="266"/>
        <end position="353"/>
    </location>
</feature>
<dbReference type="RefSeq" id="WP_120196548.1">
    <property type="nucleotide sequence ID" value="NZ_MCIA01000013.1"/>
</dbReference>
<dbReference type="EMBL" id="MCIA01000013">
    <property type="protein sequence ID" value="RKD32157.1"/>
    <property type="molecule type" value="Genomic_DNA"/>
</dbReference>
<dbReference type="Pfam" id="PF26078">
    <property type="entry name" value="Baseplate_J_M"/>
    <property type="match status" value="1"/>
</dbReference>
<comment type="similarity">
    <text evidence="1">Belongs to the Mu gp47/PBSX XkdT family.</text>
</comment>
<accession>A0A419T3M9</accession>
<evidence type="ECO:0000256" key="1">
    <source>
        <dbReference type="ARBA" id="ARBA00038087"/>
    </source>
</evidence>
<protein>
    <submittedName>
        <fullName evidence="4">Phage tail protein</fullName>
    </submittedName>
</protein>
<keyword evidence="5" id="KW-1185">Reference proteome</keyword>
<reference evidence="4 5" key="1">
    <citation type="submission" date="2016-08" db="EMBL/GenBank/DDBJ databases">
        <title>A new outlook on sporulation: Clostridium algidixylanolyticum.</title>
        <authorList>
            <person name="Poppleton D.I."/>
            <person name="Gribaldo S."/>
        </authorList>
    </citation>
    <scope>NUCLEOTIDE SEQUENCE [LARGE SCALE GENOMIC DNA]</scope>
    <source>
        <strain evidence="4 5">SPL73</strain>
    </source>
</reference>
<organism evidence="4 5">
    <name type="scientific">Lacrimispora algidixylanolytica</name>
    <dbReference type="NCBI Taxonomy" id="94868"/>
    <lineage>
        <taxon>Bacteria</taxon>
        <taxon>Bacillati</taxon>
        <taxon>Bacillota</taxon>
        <taxon>Clostridia</taxon>
        <taxon>Lachnospirales</taxon>
        <taxon>Lachnospiraceae</taxon>
        <taxon>Lacrimispora</taxon>
    </lineage>
</organism>
<gene>
    <name evidence="4" type="ORF">BET01_17870</name>
</gene>
<dbReference type="InterPro" id="IPR058531">
    <property type="entry name" value="Baseplate_J_M"/>
</dbReference>
<dbReference type="OrthoDB" id="2554267at2"/>
<evidence type="ECO:0000313" key="5">
    <source>
        <dbReference type="Proteomes" id="UP000284277"/>
    </source>
</evidence>
<dbReference type="PANTHER" id="PTHR37829:SF3">
    <property type="entry name" value="PROTEIN JAYE-RELATED"/>
    <property type="match status" value="1"/>
</dbReference>
<dbReference type="Proteomes" id="UP000284277">
    <property type="component" value="Unassembled WGS sequence"/>
</dbReference>
<dbReference type="Pfam" id="PF26079">
    <property type="entry name" value="Baseplate_J_C"/>
    <property type="match status" value="1"/>
</dbReference>
<comment type="caution">
    <text evidence="4">The sequence shown here is derived from an EMBL/GenBank/DDBJ whole genome shotgun (WGS) entry which is preliminary data.</text>
</comment>
<proteinExistence type="inferred from homology"/>
<dbReference type="InterPro" id="IPR058530">
    <property type="entry name" value="Baseplate_J-like_C"/>
</dbReference>
<evidence type="ECO:0000259" key="2">
    <source>
        <dbReference type="Pfam" id="PF26078"/>
    </source>
</evidence>